<organism evidence="2 3">
    <name type="scientific">Halosegnis longus</name>
    <dbReference type="NCBI Taxonomy" id="2216012"/>
    <lineage>
        <taxon>Archaea</taxon>
        <taxon>Methanobacteriati</taxon>
        <taxon>Methanobacteriota</taxon>
        <taxon>Stenosarchaea group</taxon>
        <taxon>Halobacteria</taxon>
        <taxon>Halobacteriales</taxon>
        <taxon>Natronomonadaceae</taxon>
        <taxon>Halosegnis</taxon>
    </lineage>
</organism>
<comment type="caution">
    <text evidence="2">The sequence shown here is derived from an EMBL/GenBank/DDBJ whole genome shotgun (WGS) entry which is preliminary data.</text>
</comment>
<dbReference type="AlphaFoldDB" id="A0AAJ4UVK6"/>
<reference evidence="2 3" key="1">
    <citation type="submission" date="2018-11" db="EMBL/GenBank/DDBJ databases">
        <title>Genome sequences of Natronomonas sp. CBA1133.</title>
        <authorList>
            <person name="Roh S.W."/>
            <person name="Cha I.-T."/>
        </authorList>
    </citation>
    <scope>NUCLEOTIDE SEQUENCE [LARGE SCALE GENOMIC DNA]</scope>
    <source>
        <strain evidence="2 3">CBA1133</strain>
    </source>
</reference>
<evidence type="ECO:0000313" key="3">
    <source>
        <dbReference type="Proteomes" id="UP000270581"/>
    </source>
</evidence>
<proteinExistence type="predicted"/>
<gene>
    <name evidence="2" type="ORF">Nmn1133_04670</name>
</gene>
<feature type="compositionally biased region" description="Basic and acidic residues" evidence="1">
    <location>
        <begin position="68"/>
        <end position="93"/>
    </location>
</feature>
<protein>
    <submittedName>
        <fullName evidence="2">Uncharacterized protein</fullName>
    </submittedName>
</protein>
<accession>A0AAJ4UVK6</accession>
<keyword evidence="3" id="KW-1185">Reference proteome</keyword>
<dbReference type="Proteomes" id="UP000270581">
    <property type="component" value="Unassembled WGS sequence"/>
</dbReference>
<sequence>MRRGVESHHRRPERGVQSCQRDGNGNVDGNRIAEIHSDDVGVHGDDEPDRHDNDRLVQRLRHVGVGIEPRHDAHEAVRSGDERERDGDEDGLRHRGVHLVREVPVGCEPFGESPVHGCESERCQQGRAGADDVDAAEAHVIPSVRQR</sequence>
<feature type="compositionally biased region" description="Basic and acidic residues" evidence="1">
    <location>
        <begin position="31"/>
        <end position="57"/>
    </location>
</feature>
<feature type="region of interest" description="Disordered" evidence="1">
    <location>
        <begin position="108"/>
        <end position="147"/>
    </location>
</feature>
<evidence type="ECO:0000256" key="1">
    <source>
        <dbReference type="SAM" id="MobiDB-lite"/>
    </source>
</evidence>
<evidence type="ECO:0000313" key="2">
    <source>
        <dbReference type="EMBL" id="RNJ26045.1"/>
    </source>
</evidence>
<feature type="region of interest" description="Disordered" evidence="1">
    <location>
        <begin position="1"/>
        <end position="96"/>
    </location>
</feature>
<name>A0AAJ4UVK6_9EURY</name>
<dbReference type="EMBL" id="RJJC01000001">
    <property type="protein sequence ID" value="RNJ26045.1"/>
    <property type="molecule type" value="Genomic_DNA"/>
</dbReference>